<comment type="caution">
    <text evidence="1">The sequence shown here is derived from an EMBL/GenBank/DDBJ whole genome shotgun (WGS) entry which is preliminary data.</text>
</comment>
<dbReference type="EMBL" id="BARS01006630">
    <property type="protein sequence ID" value="GAF71437.1"/>
    <property type="molecule type" value="Genomic_DNA"/>
</dbReference>
<evidence type="ECO:0000313" key="1">
    <source>
        <dbReference type="EMBL" id="GAF71437.1"/>
    </source>
</evidence>
<accession>X0S678</accession>
<protein>
    <submittedName>
        <fullName evidence="1">Uncharacterized protein</fullName>
    </submittedName>
</protein>
<organism evidence="1">
    <name type="scientific">marine sediment metagenome</name>
    <dbReference type="NCBI Taxonomy" id="412755"/>
    <lineage>
        <taxon>unclassified sequences</taxon>
        <taxon>metagenomes</taxon>
        <taxon>ecological metagenomes</taxon>
    </lineage>
</organism>
<sequence>NAWVKRYGSTLEYVGGSVDDVGLTVDLLDRAAARLVKEAPRKETDSRPTA</sequence>
<name>X0S678_9ZZZZ</name>
<feature type="non-terminal residue" evidence="1">
    <location>
        <position position="1"/>
    </location>
</feature>
<gene>
    <name evidence="1" type="ORF">S01H1_12895</name>
</gene>
<dbReference type="AlphaFoldDB" id="X0S678"/>
<proteinExistence type="predicted"/>
<reference evidence="1" key="1">
    <citation type="journal article" date="2014" name="Front. Microbiol.">
        <title>High frequency of phylogenetically diverse reductive dehalogenase-homologous genes in deep subseafloor sedimentary metagenomes.</title>
        <authorList>
            <person name="Kawai M."/>
            <person name="Futagami T."/>
            <person name="Toyoda A."/>
            <person name="Takaki Y."/>
            <person name="Nishi S."/>
            <person name="Hori S."/>
            <person name="Arai W."/>
            <person name="Tsubouchi T."/>
            <person name="Morono Y."/>
            <person name="Uchiyama I."/>
            <person name="Ito T."/>
            <person name="Fujiyama A."/>
            <person name="Inagaki F."/>
            <person name="Takami H."/>
        </authorList>
    </citation>
    <scope>NUCLEOTIDE SEQUENCE</scope>
    <source>
        <strain evidence="1">Expedition CK06-06</strain>
    </source>
</reference>